<dbReference type="Proteomes" id="UP000030143">
    <property type="component" value="Unassembled WGS sequence"/>
</dbReference>
<keyword evidence="1" id="KW-0677">Repeat</keyword>
<dbReference type="OrthoDB" id="1577640at2759"/>
<dbReference type="PhylomeDB" id="A0A0A2IFM8"/>
<reference evidence="5 6" key="1">
    <citation type="journal article" date="2015" name="Mol. Plant Microbe Interact.">
        <title>Genome, transcriptome, and functional analyses of Penicillium expansum provide new insights into secondary metabolism and pathogenicity.</title>
        <authorList>
            <person name="Ballester A.R."/>
            <person name="Marcet-Houben M."/>
            <person name="Levin E."/>
            <person name="Sela N."/>
            <person name="Selma-Lazaro C."/>
            <person name="Carmona L."/>
            <person name="Wisniewski M."/>
            <person name="Droby S."/>
            <person name="Gonzalez-Candelas L."/>
            <person name="Gabaldon T."/>
        </authorList>
    </citation>
    <scope>NUCLEOTIDE SEQUENCE [LARGE SCALE GENOMIC DNA]</scope>
    <source>
        <strain evidence="5 6">MD-8</strain>
    </source>
</reference>
<dbReference type="Pfam" id="PF00023">
    <property type="entry name" value="Ank"/>
    <property type="match status" value="1"/>
</dbReference>
<dbReference type="STRING" id="27334.A0A0A2IFM8"/>
<dbReference type="AlphaFoldDB" id="A0A0A2IFM8"/>
<dbReference type="SUPFAM" id="SSF48403">
    <property type="entry name" value="Ankyrin repeat"/>
    <property type="match status" value="1"/>
</dbReference>
<comment type="caution">
    <text evidence="5">The sequence shown here is derived from an EMBL/GenBank/DDBJ whole genome shotgun (WGS) entry which is preliminary data.</text>
</comment>
<gene>
    <name evidence="5" type="ORF">PEX2_075680</name>
</gene>
<evidence type="ECO:0000313" key="5">
    <source>
        <dbReference type="EMBL" id="KGO56615.1"/>
    </source>
</evidence>
<evidence type="ECO:0000256" key="2">
    <source>
        <dbReference type="ARBA" id="ARBA00023043"/>
    </source>
</evidence>
<dbReference type="InterPro" id="IPR036770">
    <property type="entry name" value="Ankyrin_rpt-contain_sf"/>
</dbReference>
<dbReference type="InterPro" id="IPR002110">
    <property type="entry name" value="Ankyrin_rpt"/>
</dbReference>
<dbReference type="RefSeq" id="XP_016598321.1">
    <property type="nucleotide sequence ID" value="XM_016744838.1"/>
</dbReference>
<dbReference type="Gene3D" id="1.25.40.20">
    <property type="entry name" value="Ankyrin repeat-containing domain"/>
    <property type="match status" value="3"/>
</dbReference>
<protein>
    <recommendedName>
        <fullName evidence="4">F-box domain-containing protein</fullName>
    </recommendedName>
</protein>
<evidence type="ECO:0000256" key="1">
    <source>
        <dbReference type="ARBA" id="ARBA00022737"/>
    </source>
</evidence>
<keyword evidence="6" id="KW-1185">Reference proteome</keyword>
<dbReference type="EMBL" id="JQFZ01000161">
    <property type="protein sequence ID" value="KGO56615.1"/>
    <property type="molecule type" value="Genomic_DNA"/>
</dbReference>
<evidence type="ECO:0000259" key="4">
    <source>
        <dbReference type="Pfam" id="PF12937"/>
    </source>
</evidence>
<keyword evidence="2 3" id="KW-0040">ANK repeat</keyword>
<sequence>MHLSTLPTELLISIANHLLSAPQDLNSLAQTSHLLYRITNPILYKDQISNQKSSALLWAAERGKPAPCSRLLSEGANPNIKDQHKRTPLSWAAGNGHADVVSILLSTAETDANTPDAYFQTPLCWAAGNSLRSSSRIPWGPPKPSYARESATADYLLVVKLLLSIKDIQPDQRNLRGETPLAVAASEGAESIVEELLHTRKVDPSSRDRFGQVPLIAAARNGHLGIFKRLLGIEGVEADARSHRGHSALLAAAGNGYAEIVKLLLAIPNVDLNQQDAGTGDSALIAAVTGGHVDVVNLLLANEVVDPNLANEYGDTALLRAVHQERNHIMHLLLARGVDPDVKNKQGNTPLMIAAHKGNIEVVEGLLSTGRIAADFDLKKLNLPSFMRRQG</sequence>
<feature type="repeat" description="ANK" evidence="3">
    <location>
        <begin position="346"/>
        <end position="370"/>
    </location>
</feature>
<feature type="repeat" description="ANK" evidence="3">
    <location>
        <begin position="313"/>
        <end position="345"/>
    </location>
</feature>
<dbReference type="Pfam" id="PF12796">
    <property type="entry name" value="Ank_2"/>
    <property type="match status" value="3"/>
</dbReference>
<dbReference type="InterPro" id="IPR050889">
    <property type="entry name" value="Dendritic_Spine_Reg/Scaffold"/>
</dbReference>
<dbReference type="CDD" id="cd09917">
    <property type="entry name" value="F-box_SF"/>
    <property type="match status" value="1"/>
</dbReference>
<feature type="domain" description="F-box" evidence="4">
    <location>
        <begin position="4"/>
        <end position="45"/>
    </location>
</feature>
<dbReference type="GeneID" id="27680258"/>
<dbReference type="HOGENOM" id="CLU_000134_48_0_1"/>
<dbReference type="InterPro" id="IPR001810">
    <property type="entry name" value="F-box_dom"/>
</dbReference>
<organism evidence="5 6">
    <name type="scientific">Penicillium expansum</name>
    <name type="common">Blue mold rot fungus</name>
    <dbReference type="NCBI Taxonomy" id="27334"/>
    <lineage>
        <taxon>Eukaryota</taxon>
        <taxon>Fungi</taxon>
        <taxon>Dikarya</taxon>
        <taxon>Ascomycota</taxon>
        <taxon>Pezizomycotina</taxon>
        <taxon>Eurotiomycetes</taxon>
        <taxon>Eurotiomycetidae</taxon>
        <taxon>Eurotiales</taxon>
        <taxon>Aspergillaceae</taxon>
        <taxon>Penicillium</taxon>
    </lineage>
</organism>
<accession>A0A0A2IFM8</accession>
<feature type="repeat" description="ANK" evidence="3">
    <location>
        <begin position="176"/>
        <end position="209"/>
    </location>
</feature>
<proteinExistence type="predicted"/>
<evidence type="ECO:0000256" key="3">
    <source>
        <dbReference type="PROSITE-ProRule" id="PRU00023"/>
    </source>
</evidence>
<dbReference type="PROSITE" id="PS50088">
    <property type="entry name" value="ANK_REPEAT"/>
    <property type="match status" value="3"/>
</dbReference>
<dbReference type="SMART" id="SM00248">
    <property type="entry name" value="ANK"/>
    <property type="match status" value="9"/>
</dbReference>
<dbReference type="PROSITE" id="PS50297">
    <property type="entry name" value="ANK_REP_REGION"/>
    <property type="match status" value="2"/>
</dbReference>
<evidence type="ECO:0000313" key="6">
    <source>
        <dbReference type="Proteomes" id="UP000030143"/>
    </source>
</evidence>
<dbReference type="PANTHER" id="PTHR24166:SF48">
    <property type="entry name" value="PROTEIN VAPYRIN"/>
    <property type="match status" value="1"/>
</dbReference>
<name>A0A0A2IFM8_PENEN</name>
<dbReference type="VEuPathDB" id="FungiDB:PEXP_109380"/>
<dbReference type="Pfam" id="PF12937">
    <property type="entry name" value="F-box-like"/>
    <property type="match status" value="1"/>
</dbReference>
<dbReference type="PANTHER" id="PTHR24166">
    <property type="entry name" value="ROLLING PEBBLES, ISOFORM B"/>
    <property type="match status" value="1"/>
</dbReference>